<dbReference type="AlphaFoldDB" id="A0A498IZE2"/>
<sequence>KEELCVTLWGDVAETFSFLSVHTLSLPIIIVFISFKTRSFLIVLVPHFFSLTRTSQRFSACKGPIQVLPPSSRQMNEAEVLHTARRVTIDELVFLDPDLYKSKHLHCYIFNKNLVCSYFFDEHV</sequence>
<comment type="caution">
    <text evidence="2">The sequence shown here is derived from an EMBL/GenBank/DDBJ whole genome shotgun (WGS) entry which is preliminary data.</text>
</comment>
<evidence type="ECO:0000256" key="1">
    <source>
        <dbReference type="SAM" id="Phobius"/>
    </source>
</evidence>
<feature type="non-terminal residue" evidence="2">
    <location>
        <position position="1"/>
    </location>
</feature>
<dbReference type="Proteomes" id="UP000290289">
    <property type="component" value="Chromosome 10"/>
</dbReference>
<proteinExistence type="predicted"/>
<evidence type="ECO:0008006" key="4">
    <source>
        <dbReference type="Google" id="ProtNLM"/>
    </source>
</evidence>
<keyword evidence="1" id="KW-0472">Membrane</keyword>
<name>A0A498IZE2_MALDO</name>
<keyword evidence="3" id="KW-1185">Reference proteome</keyword>
<dbReference type="EMBL" id="RDQH01000336">
    <property type="protein sequence ID" value="RXH87474.1"/>
    <property type="molecule type" value="Genomic_DNA"/>
</dbReference>
<reference evidence="2 3" key="1">
    <citation type="submission" date="2018-10" db="EMBL/GenBank/DDBJ databases">
        <title>A high-quality apple genome assembly.</title>
        <authorList>
            <person name="Hu J."/>
        </authorList>
    </citation>
    <scope>NUCLEOTIDE SEQUENCE [LARGE SCALE GENOMIC DNA]</scope>
    <source>
        <strain evidence="3">cv. HFTH1</strain>
        <tissue evidence="2">Young leaf</tissue>
    </source>
</reference>
<protein>
    <recommendedName>
        <fullName evidence="4">Replication protein A OB domain-containing protein</fullName>
    </recommendedName>
</protein>
<keyword evidence="1" id="KW-1133">Transmembrane helix</keyword>
<evidence type="ECO:0000313" key="3">
    <source>
        <dbReference type="Proteomes" id="UP000290289"/>
    </source>
</evidence>
<accession>A0A498IZE2</accession>
<evidence type="ECO:0000313" key="2">
    <source>
        <dbReference type="EMBL" id="RXH87474.1"/>
    </source>
</evidence>
<gene>
    <name evidence="2" type="ORF">DVH24_034374</name>
</gene>
<organism evidence="2 3">
    <name type="scientific">Malus domestica</name>
    <name type="common">Apple</name>
    <name type="synonym">Pyrus malus</name>
    <dbReference type="NCBI Taxonomy" id="3750"/>
    <lineage>
        <taxon>Eukaryota</taxon>
        <taxon>Viridiplantae</taxon>
        <taxon>Streptophyta</taxon>
        <taxon>Embryophyta</taxon>
        <taxon>Tracheophyta</taxon>
        <taxon>Spermatophyta</taxon>
        <taxon>Magnoliopsida</taxon>
        <taxon>eudicotyledons</taxon>
        <taxon>Gunneridae</taxon>
        <taxon>Pentapetalae</taxon>
        <taxon>rosids</taxon>
        <taxon>fabids</taxon>
        <taxon>Rosales</taxon>
        <taxon>Rosaceae</taxon>
        <taxon>Amygdaloideae</taxon>
        <taxon>Maleae</taxon>
        <taxon>Malus</taxon>
    </lineage>
</organism>
<feature type="transmembrane region" description="Helical" evidence="1">
    <location>
        <begin position="24"/>
        <end position="49"/>
    </location>
</feature>
<keyword evidence="1" id="KW-0812">Transmembrane</keyword>